<feature type="region of interest" description="Disordered" evidence="1">
    <location>
        <begin position="561"/>
        <end position="591"/>
    </location>
</feature>
<protein>
    <submittedName>
        <fullName evidence="2">Sel1 repeat family protein</fullName>
    </submittedName>
</protein>
<organism evidence="2 3">
    <name type="scientific">Nocardiopsis alba</name>
    <dbReference type="NCBI Taxonomy" id="53437"/>
    <lineage>
        <taxon>Bacteria</taxon>
        <taxon>Bacillati</taxon>
        <taxon>Actinomycetota</taxon>
        <taxon>Actinomycetes</taxon>
        <taxon>Streptosporangiales</taxon>
        <taxon>Nocardiopsidaceae</taxon>
        <taxon>Nocardiopsis</taxon>
    </lineage>
</organism>
<name>A0A7K2IYS6_9ACTN</name>
<dbReference type="Proteomes" id="UP000467124">
    <property type="component" value="Unassembled WGS sequence"/>
</dbReference>
<dbReference type="InterPro" id="IPR050767">
    <property type="entry name" value="Sel1_AlgK"/>
</dbReference>
<sequence length="591" mass="64150">MVDNRMRDNHGVSIQARDIHGSVTVYSDPDASAPGWVDTALPVHRSDVRELGTHNALPGPGGEGLPPYVARDVDGELDRRLVAVAEAPRGGLVLVTGPSAAGKTRALAQALRRTMPDRMLVAPPEEADLRSLPTWLRERAERAPQGWVVWLDDLERHLSASGPTPALIAELGRVGAVVAATIRWNRLEALRPTSVDHTSAAEGVGYAVLKTPPIVVERRWNPQERERARAGGDERLVRAADDERFGVAEQLAVAPLLKMTWLGGPDNGHPRGHALVAAAVGLAEAGVTGSLTREQIQDLHTVYLSDPPPLPEEIDRAWEWATRPRGGLAGLLVPADHHGRWRAFDYLATEDALPEAVWRAALKVATEQDLFTVGLTAYRAGLDDIAEAAWTSPAEQGDTDSMFHLAFLLKETGRARKAKSWYRKAADLGHIDAMLALGLLLKREGRVRKAEAWYRRAAAQDDARAMALFGMLLGETGRAEESEVWFRRAADRGDTGSMVVLGILASKRGRKGDAEGWFRRAVDQGDPAGMFDLGNLLKETGRTREGEAWLRRAAELGNEEAMYEAGLSSEREGRERPTSGAGGSSTRTPGG</sequence>
<evidence type="ECO:0000256" key="1">
    <source>
        <dbReference type="SAM" id="MobiDB-lite"/>
    </source>
</evidence>
<proteinExistence type="predicted"/>
<dbReference type="SMART" id="SM00671">
    <property type="entry name" value="SEL1"/>
    <property type="match status" value="4"/>
</dbReference>
<dbReference type="Gene3D" id="1.25.40.10">
    <property type="entry name" value="Tetratricopeptide repeat domain"/>
    <property type="match status" value="2"/>
</dbReference>
<dbReference type="Pfam" id="PF08238">
    <property type="entry name" value="Sel1"/>
    <property type="match status" value="5"/>
</dbReference>
<dbReference type="RefSeq" id="WP_161111815.1">
    <property type="nucleotide sequence ID" value="NZ_WWHY01000001.1"/>
</dbReference>
<dbReference type="InterPro" id="IPR011990">
    <property type="entry name" value="TPR-like_helical_dom_sf"/>
</dbReference>
<reference evidence="2 3" key="1">
    <citation type="journal article" date="2019" name="Nat. Commun.">
        <title>The antimicrobial potential of Streptomyces from insect microbiomes.</title>
        <authorList>
            <person name="Chevrette M.G."/>
            <person name="Carlson C.M."/>
            <person name="Ortega H.E."/>
            <person name="Thomas C."/>
            <person name="Ananiev G.E."/>
            <person name="Barns K.J."/>
            <person name="Book A.J."/>
            <person name="Cagnazzo J."/>
            <person name="Carlos C."/>
            <person name="Flanigan W."/>
            <person name="Grubbs K.J."/>
            <person name="Horn H.A."/>
            <person name="Hoffmann F.M."/>
            <person name="Klassen J.L."/>
            <person name="Knack J.J."/>
            <person name="Lewin G.R."/>
            <person name="McDonald B.R."/>
            <person name="Muller L."/>
            <person name="Melo W.G.P."/>
            <person name="Pinto-Tomas A.A."/>
            <person name="Schmitz A."/>
            <person name="Wendt-Pienkowski E."/>
            <person name="Wildman S."/>
            <person name="Zhao M."/>
            <person name="Zhang F."/>
            <person name="Bugni T.S."/>
            <person name="Andes D.R."/>
            <person name="Pupo M.T."/>
            <person name="Currie C.R."/>
        </authorList>
    </citation>
    <scope>NUCLEOTIDE SEQUENCE [LARGE SCALE GENOMIC DNA]</scope>
    <source>
        <strain evidence="2 3">SID5840</strain>
    </source>
</reference>
<evidence type="ECO:0000313" key="2">
    <source>
        <dbReference type="EMBL" id="MYR34984.1"/>
    </source>
</evidence>
<dbReference type="InterPro" id="IPR006597">
    <property type="entry name" value="Sel1-like"/>
</dbReference>
<dbReference type="EMBL" id="WWHY01000001">
    <property type="protein sequence ID" value="MYR34984.1"/>
    <property type="molecule type" value="Genomic_DNA"/>
</dbReference>
<comment type="caution">
    <text evidence="2">The sequence shown here is derived from an EMBL/GenBank/DDBJ whole genome shotgun (WGS) entry which is preliminary data.</text>
</comment>
<evidence type="ECO:0000313" key="3">
    <source>
        <dbReference type="Proteomes" id="UP000467124"/>
    </source>
</evidence>
<dbReference type="PANTHER" id="PTHR11102">
    <property type="entry name" value="SEL-1-LIKE PROTEIN"/>
    <property type="match status" value="1"/>
</dbReference>
<dbReference type="PANTHER" id="PTHR11102:SF160">
    <property type="entry name" value="ERAD-ASSOCIATED E3 UBIQUITIN-PROTEIN LIGASE COMPONENT HRD3"/>
    <property type="match status" value="1"/>
</dbReference>
<dbReference type="SUPFAM" id="SSF81901">
    <property type="entry name" value="HCP-like"/>
    <property type="match status" value="1"/>
</dbReference>
<accession>A0A7K2IYS6</accession>
<gene>
    <name evidence="2" type="ORF">GTW20_22665</name>
</gene>
<dbReference type="AlphaFoldDB" id="A0A7K2IYS6"/>